<name>A0A9K3GZM9_HELAN</name>
<organism evidence="1 2">
    <name type="scientific">Helianthus annuus</name>
    <name type="common">Common sunflower</name>
    <dbReference type="NCBI Taxonomy" id="4232"/>
    <lineage>
        <taxon>Eukaryota</taxon>
        <taxon>Viridiplantae</taxon>
        <taxon>Streptophyta</taxon>
        <taxon>Embryophyta</taxon>
        <taxon>Tracheophyta</taxon>
        <taxon>Spermatophyta</taxon>
        <taxon>Magnoliopsida</taxon>
        <taxon>eudicotyledons</taxon>
        <taxon>Gunneridae</taxon>
        <taxon>Pentapetalae</taxon>
        <taxon>asterids</taxon>
        <taxon>campanulids</taxon>
        <taxon>Asterales</taxon>
        <taxon>Asteraceae</taxon>
        <taxon>Asteroideae</taxon>
        <taxon>Heliantheae alliance</taxon>
        <taxon>Heliantheae</taxon>
        <taxon>Helianthus</taxon>
    </lineage>
</organism>
<evidence type="ECO:0000313" key="1">
    <source>
        <dbReference type="EMBL" id="KAF5759414.1"/>
    </source>
</evidence>
<dbReference type="Proteomes" id="UP000215914">
    <property type="component" value="Unassembled WGS sequence"/>
</dbReference>
<dbReference type="EMBL" id="MNCJ02000331">
    <property type="protein sequence ID" value="KAF5759414.1"/>
    <property type="molecule type" value="Genomic_DNA"/>
</dbReference>
<dbReference type="AlphaFoldDB" id="A0A9K3GZM9"/>
<protein>
    <submittedName>
        <fullName evidence="1">Uncharacterized protein</fullName>
    </submittedName>
</protein>
<reference evidence="1" key="2">
    <citation type="submission" date="2020-06" db="EMBL/GenBank/DDBJ databases">
        <title>Helianthus annuus Genome sequencing and assembly Release 2.</title>
        <authorList>
            <person name="Gouzy J."/>
            <person name="Langlade N."/>
            <person name="Munos S."/>
        </authorList>
    </citation>
    <scope>NUCLEOTIDE SEQUENCE</scope>
    <source>
        <tissue evidence="1">Leaves</tissue>
    </source>
</reference>
<evidence type="ECO:0000313" key="2">
    <source>
        <dbReference type="Proteomes" id="UP000215914"/>
    </source>
</evidence>
<dbReference type="Gramene" id="mRNA:HanXRQr2_Chr16g0740971">
    <property type="protein sequence ID" value="mRNA:HanXRQr2_Chr16g0740971"/>
    <property type="gene ID" value="HanXRQr2_Chr16g0740971"/>
</dbReference>
<sequence length="44" mass="5366">MQNPTEVSSFHQPYITNWIKEHSRAPNFMWRYLLQFLTFSGFQS</sequence>
<gene>
    <name evidence="1" type="ORF">HanXRQr2_Chr16g0740971</name>
</gene>
<proteinExistence type="predicted"/>
<comment type="caution">
    <text evidence="1">The sequence shown here is derived from an EMBL/GenBank/DDBJ whole genome shotgun (WGS) entry which is preliminary data.</text>
</comment>
<keyword evidence="2" id="KW-1185">Reference proteome</keyword>
<accession>A0A9K3GZM9</accession>
<reference evidence="1" key="1">
    <citation type="journal article" date="2017" name="Nature">
        <title>The sunflower genome provides insights into oil metabolism, flowering and Asterid evolution.</title>
        <authorList>
            <person name="Badouin H."/>
            <person name="Gouzy J."/>
            <person name="Grassa C.J."/>
            <person name="Murat F."/>
            <person name="Staton S.E."/>
            <person name="Cottret L."/>
            <person name="Lelandais-Briere C."/>
            <person name="Owens G.L."/>
            <person name="Carrere S."/>
            <person name="Mayjonade B."/>
            <person name="Legrand L."/>
            <person name="Gill N."/>
            <person name="Kane N.C."/>
            <person name="Bowers J.E."/>
            <person name="Hubner S."/>
            <person name="Bellec A."/>
            <person name="Berard A."/>
            <person name="Berges H."/>
            <person name="Blanchet N."/>
            <person name="Boniface M.C."/>
            <person name="Brunel D."/>
            <person name="Catrice O."/>
            <person name="Chaidir N."/>
            <person name="Claudel C."/>
            <person name="Donnadieu C."/>
            <person name="Faraut T."/>
            <person name="Fievet G."/>
            <person name="Helmstetter N."/>
            <person name="King M."/>
            <person name="Knapp S.J."/>
            <person name="Lai Z."/>
            <person name="Le Paslier M.C."/>
            <person name="Lippi Y."/>
            <person name="Lorenzon L."/>
            <person name="Mandel J.R."/>
            <person name="Marage G."/>
            <person name="Marchand G."/>
            <person name="Marquand E."/>
            <person name="Bret-Mestries E."/>
            <person name="Morien E."/>
            <person name="Nambeesan S."/>
            <person name="Nguyen T."/>
            <person name="Pegot-Espagnet P."/>
            <person name="Pouilly N."/>
            <person name="Raftis F."/>
            <person name="Sallet E."/>
            <person name="Schiex T."/>
            <person name="Thomas J."/>
            <person name="Vandecasteele C."/>
            <person name="Vares D."/>
            <person name="Vear F."/>
            <person name="Vautrin S."/>
            <person name="Crespi M."/>
            <person name="Mangin B."/>
            <person name="Burke J.M."/>
            <person name="Salse J."/>
            <person name="Munos S."/>
            <person name="Vincourt P."/>
            <person name="Rieseberg L.H."/>
            <person name="Langlade N.B."/>
        </authorList>
    </citation>
    <scope>NUCLEOTIDE SEQUENCE</scope>
    <source>
        <tissue evidence="1">Leaves</tissue>
    </source>
</reference>